<evidence type="ECO:0000313" key="3">
    <source>
        <dbReference type="EMBL" id="BCT76837.1"/>
    </source>
</evidence>
<dbReference type="InterPro" id="IPR052520">
    <property type="entry name" value="ATL_DNA_repair"/>
</dbReference>
<dbReference type="Pfam" id="PF01035">
    <property type="entry name" value="DNA_binding_1"/>
    <property type="match status" value="1"/>
</dbReference>
<dbReference type="PANTHER" id="PTHR42942:SF1">
    <property type="entry name" value="ALKYLTRANSFERASE-LIKE PROTEIN 1"/>
    <property type="match status" value="1"/>
</dbReference>
<name>A0ABN6FIW7_SINCY</name>
<evidence type="ECO:0000259" key="2">
    <source>
        <dbReference type="Pfam" id="PF01035"/>
    </source>
</evidence>
<evidence type="ECO:0000256" key="1">
    <source>
        <dbReference type="ARBA" id="ARBA00022763"/>
    </source>
</evidence>
<evidence type="ECO:0000313" key="4">
    <source>
        <dbReference type="Proteomes" id="UP001319861"/>
    </source>
</evidence>
<keyword evidence="1" id="KW-0227">DNA damage</keyword>
<dbReference type="Gene3D" id="1.10.10.10">
    <property type="entry name" value="Winged helix-like DNA-binding domain superfamily/Winged helix DNA-binding domain"/>
    <property type="match status" value="1"/>
</dbReference>
<dbReference type="PANTHER" id="PTHR42942">
    <property type="entry name" value="6-O-METHYLGUANINE DNA METHYLTRANSFERASE"/>
    <property type="match status" value="1"/>
</dbReference>
<dbReference type="InterPro" id="IPR036217">
    <property type="entry name" value="MethylDNA_cys_MeTrfase_DNAb"/>
</dbReference>
<dbReference type="SUPFAM" id="SSF46767">
    <property type="entry name" value="Methylated DNA-protein cysteine methyltransferase, C-terminal domain"/>
    <property type="match status" value="1"/>
</dbReference>
<reference evidence="3 4" key="1">
    <citation type="journal article" date="2021" name="J. Biosci. Bioeng.">
        <title>Identification and characterization of a chc gene cluster responsible for the aromatization pathway of cyclohexanecarboxylate degradation in Sinomonas cyclohexanicum ATCC 51369.</title>
        <authorList>
            <person name="Yamamoto T."/>
            <person name="Hasegawa Y."/>
            <person name="Lau P.C.K."/>
            <person name="Iwaki H."/>
        </authorList>
    </citation>
    <scope>NUCLEOTIDE SEQUENCE [LARGE SCALE GENOMIC DNA]</scope>
    <source>
        <strain evidence="3 4">ATCC 51369</strain>
    </source>
</reference>
<dbReference type="InterPro" id="IPR036388">
    <property type="entry name" value="WH-like_DNA-bd_sf"/>
</dbReference>
<proteinExistence type="predicted"/>
<dbReference type="EMBL" id="AP024525">
    <property type="protein sequence ID" value="BCT76837.1"/>
    <property type="molecule type" value="Genomic_DNA"/>
</dbReference>
<feature type="domain" description="Methylated-DNA-[protein]-cysteine S-methyltransferase DNA binding" evidence="2">
    <location>
        <begin position="4"/>
        <end position="67"/>
    </location>
</feature>
<protein>
    <recommendedName>
        <fullName evidence="2">Methylated-DNA-[protein]-cysteine S-methyltransferase DNA binding domain-containing protein</fullName>
    </recommendedName>
</protein>
<keyword evidence="4" id="KW-1185">Reference proteome</keyword>
<dbReference type="Proteomes" id="UP001319861">
    <property type="component" value="Chromosome"/>
</dbReference>
<dbReference type="InterPro" id="IPR014048">
    <property type="entry name" value="MethylDNA_cys_MeTrfase_DNA-bd"/>
</dbReference>
<sequence>MREEFVEAVLAVVELVPEGSVVAYGDVAELLGAGGPRQVGTVMSRYGGQVAWWRVLKSSGAAPESHEERALRHYLAEGTPLRGDPGRASWRVDIGQARWAPSDEELDLVEEIAEALHERLHGPKSRLRKLSDPDGGMDP</sequence>
<dbReference type="RefSeq" id="WP_229229610.1">
    <property type="nucleotide sequence ID" value="NZ_AP024525.1"/>
</dbReference>
<organism evidence="3 4">
    <name type="scientific">Sinomonas cyclohexanicum</name>
    <name type="common">Corynebacterium cyclohexanicum</name>
    <dbReference type="NCBI Taxonomy" id="322009"/>
    <lineage>
        <taxon>Bacteria</taxon>
        <taxon>Bacillati</taxon>
        <taxon>Actinomycetota</taxon>
        <taxon>Actinomycetes</taxon>
        <taxon>Micrococcales</taxon>
        <taxon>Micrococcaceae</taxon>
        <taxon>Sinomonas</taxon>
    </lineage>
</organism>
<accession>A0ABN6FIW7</accession>
<gene>
    <name evidence="3" type="ORF">SCMU_26790</name>
</gene>